<sequence>MHPIETNQTFTYWLYSDSDGGSIIDNSLGLNEKDYDPYVCRWARLVEELIGFF</sequence>
<gene>
    <name evidence="1" type="ORF">BCR33DRAFT_723064</name>
</gene>
<protein>
    <submittedName>
        <fullName evidence="1">Uncharacterized protein</fullName>
    </submittedName>
</protein>
<dbReference type="Proteomes" id="UP000193642">
    <property type="component" value="Unassembled WGS sequence"/>
</dbReference>
<evidence type="ECO:0000313" key="1">
    <source>
        <dbReference type="EMBL" id="ORY33854.1"/>
    </source>
</evidence>
<organism evidence="1 2">
    <name type="scientific">Rhizoclosmatium globosum</name>
    <dbReference type="NCBI Taxonomy" id="329046"/>
    <lineage>
        <taxon>Eukaryota</taxon>
        <taxon>Fungi</taxon>
        <taxon>Fungi incertae sedis</taxon>
        <taxon>Chytridiomycota</taxon>
        <taxon>Chytridiomycota incertae sedis</taxon>
        <taxon>Chytridiomycetes</taxon>
        <taxon>Chytridiales</taxon>
        <taxon>Chytriomycetaceae</taxon>
        <taxon>Rhizoclosmatium</taxon>
    </lineage>
</organism>
<reference evidence="1 2" key="1">
    <citation type="submission" date="2016-07" db="EMBL/GenBank/DDBJ databases">
        <title>Pervasive Adenine N6-methylation of Active Genes in Fungi.</title>
        <authorList>
            <consortium name="DOE Joint Genome Institute"/>
            <person name="Mondo S.J."/>
            <person name="Dannebaum R.O."/>
            <person name="Kuo R.C."/>
            <person name="Labutti K."/>
            <person name="Haridas S."/>
            <person name="Kuo A."/>
            <person name="Salamov A."/>
            <person name="Ahrendt S.R."/>
            <person name="Lipzen A."/>
            <person name="Sullivan W."/>
            <person name="Andreopoulos W.B."/>
            <person name="Clum A."/>
            <person name="Lindquist E."/>
            <person name="Daum C."/>
            <person name="Ramamoorthy G.K."/>
            <person name="Gryganskyi A."/>
            <person name="Culley D."/>
            <person name="Magnuson J.K."/>
            <person name="James T.Y."/>
            <person name="O'Malley M.A."/>
            <person name="Stajich J.E."/>
            <person name="Spatafora J.W."/>
            <person name="Visel A."/>
            <person name="Grigoriev I.V."/>
        </authorList>
    </citation>
    <scope>NUCLEOTIDE SEQUENCE [LARGE SCALE GENOMIC DNA]</scope>
    <source>
        <strain evidence="1 2">JEL800</strain>
    </source>
</reference>
<accession>A0A1Y2BGB5</accession>
<dbReference type="EMBL" id="MCGO01000066">
    <property type="protein sequence ID" value="ORY33854.1"/>
    <property type="molecule type" value="Genomic_DNA"/>
</dbReference>
<name>A0A1Y2BGB5_9FUNG</name>
<keyword evidence="2" id="KW-1185">Reference proteome</keyword>
<evidence type="ECO:0000313" key="2">
    <source>
        <dbReference type="Proteomes" id="UP000193642"/>
    </source>
</evidence>
<comment type="caution">
    <text evidence="1">The sequence shown here is derived from an EMBL/GenBank/DDBJ whole genome shotgun (WGS) entry which is preliminary data.</text>
</comment>
<dbReference type="AlphaFoldDB" id="A0A1Y2BGB5"/>
<proteinExistence type="predicted"/>